<reference evidence="3" key="1">
    <citation type="journal article" date="2019" name="Int. J. Syst. Evol. Microbiol.">
        <title>The Global Catalogue of Microorganisms (GCM) 10K type strain sequencing project: providing services to taxonomists for standard genome sequencing and annotation.</title>
        <authorList>
            <consortium name="The Broad Institute Genomics Platform"/>
            <consortium name="The Broad Institute Genome Sequencing Center for Infectious Disease"/>
            <person name="Wu L."/>
            <person name="Ma J."/>
        </authorList>
    </citation>
    <scope>NUCLEOTIDE SEQUENCE [LARGE SCALE GENOMIC DNA]</scope>
    <source>
        <strain evidence="3">JCM 17027</strain>
    </source>
</reference>
<dbReference type="EMBL" id="BAABCQ010000061">
    <property type="protein sequence ID" value="GAA3982904.1"/>
    <property type="molecule type" value="Genomic_DNA"/>
</dbReference>
<evidence type="ECO:0000313" key="2">
    <source>
        <dbReference type="EMBL" id="GAA3982904.1"/>
    </source>
</evidence>
<sequence>MDTDLDDAHTDHTSTRTRPVAAGCAESEADWRRRLQHDTPGGRLLAHNAMTRALADGRPIHLMHTTTALNAIRASGQLYASSGCLLAALYCAPLTPTSAGLRPHNLGGYLLQTKPHTRTLMIEITPTAPVPAMGIDYLRLGRVHLHTYLDHRSFLTEAEDAQLRGKALHQIRVAAPFLDVILANATGRRTPPGTFVDQLAAAAQDLPFLGYVYFEVLSEYLMLHSTSAETKTYAAAGEMNNHLYKRLAFSAVSGMDKLFDLSRFHPGHQRLHDLIVGIEPRLAPGAAQYTRGRLSHLFTALAVESGQDATSFSFRDQDFDGLTRTAPSLLGQTLFREMRILQRYPQLYLAFEQAKALRAWNYWNSHQIATPFNGFLPKGEIGVNPSYPAADCAVWLAETCERGLLHPVDELDVAFVPRLADLGMTAMRRDATGKAAGHPAVT</sequence>
<gene>
    <name evidence="2" type="ORF">GCM10022384_34700</name>
</gene>
<feature type="compositionally biased region" description="Basic and acidic residues" evidence="1">
    <location>
        <begin position="1"/>
        <end position="14"/>
    </location>
</feature>
<accession>A0ABP7QI23</accession>
<protein>
    <submittedName>
        <fullName evidence="2">Uncharacterized protein</fullName>
    </submittedName>
</protein>
<feature type="region of interest" description="Disordered" evidence="1">
    <location>
        <begin position="1"/>
        <end position="21"/>
    </location>
</feature>
<dbReference type="RefSeq" id="WP_345593295.1">
    <property type="nucleotide sequence ID" value="NZ_BAABCQ010000061.1"/>
</dbReference>
<keyword evidence="3" id="KW-1185">Reference proteome</keyword>
<evidence type="ECO:0000313" key="3">
    <source>
        <dbReference type="Proteomes" id="UP001500034"/>
    </source>
</evidence>
<evidence type="ECO:0000256" key="1">
    <source>
        <dbReference type="SAM" id="MobiDB-lite"/>
    </source>
</evidence>
<dbReference type="Proteomes" id="UP001500034">
    <property type="component" value="Unassembled WGS sequence"/>
</dbReference>
<proteinExistence type="predicted"/>
<organism evidence="2 3">
    <name type="scientific">Streptomyces marokkonensis</name>
    <dbReference type="NCBI Taxonomy" id="324855"/>
    <lineage>
        <taxon>Bacteria</taxon>
        <taxon>Bacillati</taxon>
        <taxon>Actinomycetota</taxon>
        <taxon>Actinomycetes</taxon>
        <taxon>Kitasatosporales</taxon>
        <taxon>Streptomycetaceae</taxon>
        <taxon>Streptomyces</taxon>
    </lineage>
</organism>
<comment type="caution">
    <text evidence="2">The sequence shown here is derived from an EMBL/GenBank/DDBJ whole genome shotgun (WGS) entry which is preliminary data.</text>
</comment>
<name>A0ABP7QI23_9ACTN</name>